<dbReference type="InterPro" id="IPR011992">
    <property type="entry name" value="EF-hand-dom_pair"/>
</dbReference>
<organism evidence="1 2">
    <name type="scientific">Ureibacillus xyleni</name>
    <dbReference type="NCBI Taxonomy" id="614648"/>
    <lineage>
        <taxon>Bacteria</taxon>
        <taxon>Bacillati</taxon>
        <taxon>Bacillota</taxon>
        <taxon>Bacilli</taxon>
        <taxon>Bacillales</taxon>
        <taxon>Caryophanaceae</taxon>
        <taxon>Ureibacillus</taxon>
    </lineage>
</organism>
<reference evidence="2" key="1">
    <citation type="submission" date="2017-08" db="EMBL/GenBank/DDBJ databases">
        <authorList>
            <person name="Varghese N."/>
            <person name="Submissions S."/>
        </authorList>
    </citation>
    <scope>NUCLEOTIDE SEQUENCE [LARGE SCALE GENOMIC DNA]</scope>
    <source>
        <strain evidence="2">JC22</strain>
    </source>
</reference>
<name>A0A285SDI3_9BACL</name>
<evidence type="ECO:0000313" key="2">
    <source>
        <dbReference type="Proteomes" id="UP000219636"/>
    </source>
</evidence>
<sequence length="210" mass="24371">MKEKNKLWMYLMTLILAFGIVGTQAPLILAQESFHETYDNLDDEKKQKVNEILGGLKADLEKWGLKPPHHKHEFMANLDDKTKEQVKTIIQQLEEGKLTKEEADKKLAELGVDPKNDKNGCKVFENLDADKKKQAKEIFKQMKEGKISEEQAKEKLAEFGVEMPKDRLYETFTKLDEETKEKVKERVNEAKAEFEKIGVPFPKKYDKLTK</sequence>
<protein>
    <submittedName>
        <fullName evidence="1">Uncharacterized protein</fullName>
    </submittedName>
</protein>
<dbReference type="RefSeq" id="WP_097073060.1">
    <property type="nucleotide sequence ID" value="NZ_OBMQ01000004.1"/>
</dbReference>
<proteinExistence type="predicted"/>
<keyword evidence="2" id="KW-1185">Reference proteome</keyword>
<dbReference type="Proteomes" id="UP000219636">
    <property type="component" value="Unassembled WGS sequence"/>
</dbReference>
<dbReference type="OrthoDB" id="2734846at2"/>
<dbReference type="EMBL" id="OBMQ01000004">
    <property type="protein sequence ID" value="SOC05709.1"/>
    <property type="molecule type" value="Genomic_DNA"/>
</dbReference>
<evidence type="ECO:0000313" key="1">
    <source>
        <dbReference type="EMBL" id="SOC05709.1"/>
    </source>
</evidence>
<dbReference type="AlphaFoldDB" id="A0A285SDI3"/>
<accession>A0A285SDI3</accession>
<dbReference type="SUPFAM" id="SSF47473">
    <property type="entry name" value="EF-hand"/>
    <property type="match status" value="1"/>
</dbReference>
<gene>
    <name evidence="1" type="ORF">SAMN05880501_10499</name>
</gene>